<evidence type="ECO:0000313" key="2">
    <source>
        <dbReference type="EMBL" id="CAG9786057.1"/>
    </source>
</evidence>
<gene>
    <name evidence="2" type="ORF">DIATSA_LOCUS4040</name>
</gene>
<name>A0A9N9QYP9_9NEOP</name>
<feature type="transmembrane region" description="Helical" evidence="1">
    <location>
        <begin position="93"/>
        <end position="114"/>
    </location>
</feature>
<keyword evidence="3" id="KW-1185">Reference proteome</keyword>
<proteinExistence type="predicted"/>
<dbReference type="Proteomes" id="UP001153714">
    <property type="component" value="Chromosome 15"/>
</dbReference>
<keyword evidence="1" id="KW-0812">Transmembrane</keyword>
<evidence type="ECO:0000313" key="3">
    <source>
        <dbReference type="Proteomes" id="UP001153714"/>
    </source>
</evidence>
<reference evidence="2" key="1">
    <citation type="submission" date="2021-12" db="EMBL/GenBank/DDBJ databases">
        <authorList>
            <person name="King R."/>
        </authorList>
    </citation>
    <scope>NUCLEOTIDE SEQUENCE</scope>
</reference>
<organism evidence="2 3">
    <name type="scientific">Diatraea saccharalis</name>
    <name type="common">sugarcane borer</name>
    <dbReference type="NCBI Taxonomy" id="40085"/>
    <lineage>
        <taxon>Eukaryota</taxon>
        <taxon>Metazoa</taxon>
        <taxon>Ecdysozoa</taxon>
        <taxon>Arthropoda</taxon>
        <taxon>Hexapoda</taxon>
        <taxon>Insecta</taxon>
        <taxon>Pterygota</taxon>
        <taxon>Neoptera</taxon>
        <taxon>Endopterygota</taxon>
        <taxon>Lepidoptera</taxon>
        <taxon>Glossata</taxon>
        <taxon>Ditrysia</taxon>
        <taxon>Pyraloidea</taxon>
        <taxon>Crambidae</taxon>
        <taxon>Crambinae</taxon>
        <taxon>Diatraea</taxon>
    </lineage>
</organism>
<dbReference type="AlphaFoldDB" id="A0A9N9QYP9"/>
<accession>A0A9N9QYP9</accession>
<evidence type="ECO:0000256" key="1">
    <source>
        <dbReference type="SAM" id="Phobius"/>
    </source>
</evidence>
<feature type="transmembrane region" description="Helical" evidence="1">
    <location>
        <begin position="46"/>
        <end position="71"/>
    </location>
</feature>
<keyword evidence="1" id="KW-1133">Transmembrane helix</keyword>
<protein>
    <submittedName>
        <fullName evidence="2">Uncharacterized protein</fullName>
    </submittedName>
</protein>
<dbReference type="OrthoDB" id="7470764at2759"/>
<feature type="transmembrane region" description="Helical" evidence="1">
    <location>
        <begin position="12"/>
        <end position="34"/>
    </location>
</feature>
<reference evidence="2" key="2">
    <citation type="submission" date="2022-10" db="EMBL/GenBank/DDBJ databases">
        <authorList>
            <consortium name="ENA_rothamsted_submissions"/>
            <consortium name="culmorum"/>
            <person name="King R."/>
        </authorList>
    </citation>
    <scope>NUCLEOTIDE SEQUENCE</scope>
</reference>
<sequence length="170" mass="18122">MIFAPLDLVQDMYYGILGIALFAISGGLVLSARTRPSLYPRTGDPTLALIGGSLAIANAFMMLFDLSLAYLDSEEFEEESEAVSAAADAYIDAWWSACGGALFGMCGALTLRSWREVPACLRRTYAQANAVCSLAAAALLTIDALLAACSAHKDDDASTRTKSKKSLPRR</sequence>
<dbReference type="EMBL" id="OU893346">
    <property type="protein sequence ID" value="CAG9786057.1"/>
    <property type="molecule type" value="Genomic_DNA"/>
</dbReference>
<keyword evidence="1" id="KW-0472">Membrane</keyword>